<reference evidence="5" key="1">
    <citation type="journal article" date="2019" name="Int. J. Syst. Evol. Microbiol.">
        <title>The Global Catalogue of Microorganisms (GCM) 10K type strain sequencing project: providing services to taxonomists for standard genome sequencing and annotation.</title>
        <authorList>
            <consortium name="The Broad Institute Genomics Platform"/>
            <consortium name="The Broad Institute Genome Sequencing Center for Infectious Disease"/>
            <person name="Wu L."/>
            <person name="Ma J."/>
        </authorList>
    </citation>
    <scope>NUCLEOTIDE SEQUENCE [LARGE SCALE GENOMIC DNA]</scope>
    <source>
        <strain evidence="5">CGMCC 4.7241</strain>
    </source>
</reference>
<dbReference type="RefSeq" id="WP_205121922.1">
    <property type="nucleotide sequence ID" value="NZ_JAFBCM010000001.1"/>
</dbReference>
<keyword evidence="3" id="KW-0732">Signal</keyword>
<name>A0ABV7YMP7_9ACTN</name>
<dbReference type="InterPro" id="IPR006311">
    <property type="entry name" value="TAT_signal"/>
</dbReference>
<evidence type="ECO:0000256" key="3">
    <source>
        <dbReference type="ARBA" id="ARBA00022729"/>
    </source>
</evidence>
<keyword evidence="5" id="KW-1185">Reference proteome</keyword>
<dbReference type="PANTHER" id="PTHR30061:SF50">
    <property type="entry name" value="MALTOSE_MALTODEXTRIN-BINDING PERIPLASMIC PROTEIN"/>
    <property type="match status" value="1"/>
</dbReference>
<dbReference type="EMBL" id="JBHRZH010000055">
    <property type="protein sequence ID" value="MFC3766471.1"/>
    <property type="molecule type" value="Genomic_DNA"/>
</dbReference>
<comment type="caution">
    <text evidence="4">The sequence shown here is derived from an EMBL/GenBank/DDBJ whole genome shotgun (WGS) entry which is preliminary data.</text>
</comment>
<proteinExistence type="inferred from homology"/>
<gene>
    <name evidence="4" type="ORF">ACFOUW_36980</name>
</gene>
<evidence type="ECO:0000313" key="4">
    <source>
        <dbReference type="EMBL" id="MFC3766471.1"/>
    </source>
</evidence>
<dbReference type="InterPro" id="IPR006059">
    <property type="entry name" value="SBP"/>
</dbReference>
<dbReference type="PANTHER" id="PTHR30061">
    <property type="entry name" value="MALTOSE-BINDING PERIPLASMIC PROTEIN"/>
    <property type="match status" value="1"/>
</dbReference>
<dbReference type="Gene3D" id="3.40.190.10">
    <property type="entry name" value="Periplasmic binding protein-like II"/>
    <property type="match status" value="1"/>
</dbReference>
<evidence type="ECO:0000313" key="5">
    <source>
        <dbReference type="Proteomes" id="UP001595699"/>
    </source>
</evidence>
<organism evidence="4 5">
    <name type="scientific">Tenggerimyces flavus</name>
    <dbReference type="NCBI Taxonomy" id="1708749"/>
    <lineage>
        <taxon>Bacteria</taxon>
        <taxon>Bacillati</taxon>
        <taxon>Actinomycetota</taxon>
        <taxon>Actinomycetes</taxon>
        <taxon>Propionibacteriales</taxon>
        <taxon>Nocardioidaceae</taxon>
        <taxon>Tenggerimyces</taxon>
    </lineage>
</organism>
<dbReference type="PROSITE" id="PS51318">
    <property type="entry name" value="TAT"/>
    <property type="match status" value="1"/>
</dbReference>
<sequence length="445" mass="47934">MQTFPKHGVSRRDLLGSAGLLALSGALVGCGVARSGFTGQPPAANVLTYWNLLGGGDGVRMKEMEAVYQKANPDVDLEAVTLTWGNPYYTKLSLATLGAQPPDVAISHLTRVSTLATAGLLQPFPPEALARHGMTPDKFVERAIQGGTIDGQIYAIPLDTHPFVMFYNTDICEKAGLLDSDGNLKDVDDPEAFIDAMAAAKGITKAWGGAMSTIADPATDWRCFFTLYSQLGGTLLTGSAPEQIVETDKAVEVLKYMRRLTVEEKVMPTDIDYGGAVALFANGRAAFYFEGEWEVSTFLTAKMPFSMQRYPLLFGEEYAVQADSHTFVLPGQAEIPDDRLDRTLGFIRSMLDQGLTWGGGGHIPTWLPVQESAEYKAIKPQSNYADVAESAVYDPPAWYSGSGSNFENIAGAVIGEVLTGRSQPEAAVTRMQIGISKLARTPSPL</sequence>
<dbReference type="Pfam" id="PF13416">
    <property type="entry name" value="SBP_bac_8"/>
    <property type="match status" value="1"/>
</dbReference>
<dbReference type="Proteomes" id="UP001595699">
    <property type="component" value="Unassembled WGS sequence"/>
</dbReference>
<comment type="similarity">
    <text evidence="1">Belongs to the bacterial solute-binding protein 1 family.</text>
</comment>
<accession>A0ABV7YMP7</accession>
<evidence type="ECO:0000256" key="2">
    <source>
        <dbReference type="ARBA" id="ARBA00022448"/>
    </source>
</evidence>
<evidence type="ECO:0000256" key="1">
    <source>
        <dbReference type="ARBA" id="ARBA00008520"/>
    </source>
</evidence>
<keyword evidence="2" id="KW-0813">Transport</keyword>
<dbReference type="SUPFAM" id="SSF53850">
    <property type="entry name" value="Periplasmic binding protein-like II"/>
    <property type="match status" value="1"/>
</dbReference>
<protein>
    <submittedName>
        <fullName evidence="4">Extracellular solute-binding protein</fullName>
    </submittedName>
</protein>
<dbReference type="PROSITE" id="PS51257">
    <property type="entry name" value="PROKAR_LIPOPROTEIN"/>
    <property type="match status" value="1"/>
</dbReference>